<accession>M2BBY5</accession>
<name>M2BBY5_TREDN</name>
<dbReference type="InterPro" id="IPR008841">
    <property type="entry name" value="Siphovirus-type_tail_N"/>
</dbReference>
<proteinExistence type="predicted"/>
<evidence type="ECO:0000259" key="1">
    <source>
        <dbReference type="Pfam" id="PF05709"/>
    </source>
</evidence>
<gene>
    <name evidence="2" type="ORF">HMPREF9733_02704</name>
</gene>
<dbReference type="EMBL" id="AGDZ01000039">
    <property type="protein sequence ID" value="EMB19604.1"/>
    <property type="molecule type" value="Genomic_DNA"/>
</dbReference>
<evidence type="ECO:0000313" key="2">
    <source>
        <dbReference type="EMBL" id="EMB19604.1"/>
    </source>
</evidence>
<dbReference type="Pfam" id="PF05709">
    <property type="entry name" value="Sipho_tail"/>
    <property type="match status" value="1"/>
</dbReference>
<dbReference type="HOGENOM" id="CLU_1128654_0_0_12"/>
<organism evidence="2 3">
    <name type="scientific">Treponema denticola SP33</name>
    <dbReference type="NCBI Taxonomy" id="999437"/>
    <lineage>
        <taxon>Bacteria</taxon>
        <taxon>Pseudomonadati</taxon>
        <taxon>Spirochaetota</taxon>
        <taxon>Spirochaetia</taxon>
        <taxon>Spirochaetales</taxon>
        <taxon>Treponemataceae</taxon>
        <taxon>Treponema</taxon>
    </lineage>
</organism>
<dbReference type="Gene3D" id="2.40.30.200">
    <property type="match status" value="1"/>
</dbReference>
<dbReference type="PATRIC" id="fig|999437.3.peg.2782"/>
<dbReference type="AlphaFoldDB" id="M2BBY5"/>
<feature type="domain" description="Siphovirus-type tail component RIFT-related" evidence="1">
    <location>
        <begin position="19"/>
        <end position="119"/>
    </location>
</feature>
<sequence length="246" mass="28030">MKIFYNDEMLDIPIWITASDNSMQITNQTAKINDRHGEVSFGESVYSARSFNCSGTIFTEKYEDVEKERSRLTSLLAGRELKVYRDDDDKIFYICRLIGNIKISYNHGIEIAKTFTISFMLKALDPFGYEEEKEKSIVAGLQTLSIQNEGNYISIPMIEINTTESLNGLLLKCGNSFLELSEEITPTSGQILKYQDGNLFLNNNDISYKLSDKSLLYPLSLQAGNNNLEIKIHSGNIKIRYHGRYV</sequence>
<dbReference type="Proteomes" id="UP000016183">
    <property type="component" value="Unassembled WGS sequence"/>
</dbReference>
<reference evidence="2 3" key="1">
    <citation type="submission" date="2012-01" db="EMBL/GenBank/DDBJ databases">
        <title>The Genome Sequence of Treponema denticola SP33.</title>
        <authorList>
            <consortium name="The Broad Institute Genome Sequencing Platform"/>
            <person name="Earl A."/>
            <person name="Ward D."/>
            <person name="Feldgarden M."/>
            <person name="Gevers D."/>
            <person name="Blanton J.M."/>
            <person name="Fenno C.J."/>
            <person name="Baranova O.V."/>
            <person name="Mathney J."/>
            <person name="Dewhirst F.E."/>
            <person name="Izard J."/>
            <person name="Young S.K."/>
            <person name="Zeng Q."/>
            <person name="Gargeya S."/>
            <person name="Fitzgerald M."/>
            <person name="Haas B."/>
            <person name="Abouelleil A."/>
            <person name="Alvarado L."/>
            <person name="Arachchi H.M."/>
            <person name="Berlin A."/>
            <person name="Chapman S.B."/>
            <person name="Gearin G."/>
            <person name="Goldberg J."/>
            <person name="Griggs A."/>
            <person name="Gujja S."/>
            <person name="Hansen M."/>
            <person name="Heiman D."/>
            <person name="Howarth C."/>
            <person name="Larimer J."/>
            <person name="Lui A."/>
            <person name="MacDonald P.J.P."/>
            <person name="McCowen C."/>
            <person name="Montmayeur A."/>
            <person name="Murphy C."/>
            <person name="Neiman D."/>
            <person name="Pearson M."/>
            <person name="Priest M."/>
            <person name="Roberts A."/>
            <person name="Saif S."/>
            <person name="Shea T."/>
            <person name="Sisk P."/>
            <person name="Stolte C."/>
            <person name="Sykes S."/>
            <person name="Wortman J."/>
            <person name="Nusbaum C."/>
            <person name="Birren B."/>
        </authorList>
    </citation>
    <scope>NUCLEOTIDE SEQUENCE [LARGE SCALE GENOMIC DNA]</scope>
    <source>
        <strain evidence="2 3">SP33</strain>
    </source>
</reference>
<evidence type="ECO:0000313" key="3">
    <source>
        <dbReference type="Proteomes" id="UP000016183"/>
    </source>
</evidence>
<comment type="caution">
    <text evidence="2">The sequence shown here is derived from an EMBL/GenBank/DDBJ whole genome shotgun (WGS) entry which is preliminary data.</text>
</comment>
<protein>
    <recommendedName>
        <fullName evidence="1">Siphovirus-type tail component RIFT-related domain-containing protein</fullName>
    </recommendedName>
</protein>
<dbReference type="RefSeq" id="WP_010697703.1">
    <property type="nucleotide sequence ID" value="NZ_KB442455.1"/>
</dbReference>